<dbReference type="AlphaFoldDB" id="A0A2W2FS91"/>
<dbReference type="EMBL" id="POUA01000304">
    <property type="protein sequence ID" value="PZG32939.1"/>
    <property type="molecule type" value="Genomic_DNA"/>
</dbReference>
<keyword evidence="4" id="KW-1185">Reference proteome</keyword>
<evidence type="ECO:0000256" key="2">
    <source>
        <dbReference type="SAM" id="SignalP"/>
    </source>
</evidence>
<accession>A0A2W2FS91</accession>
<dbReference type="Gene3D" id="2.40.10.10">
    <property type="entry name" value="Trypsin-like serine proteases"/>
    <property type="match status" value="2"/>
</dbReference>
<evidence type="ECO:0008006" key="5">
    <source>
        <dbReference type="Google" id="ProtNLM"/>
    </source>
</evidence>
<name>A0A2W2FS91_9ACTN</name>
<gene>
    <name evidence="3" type="ORF">C1I98_29180</name>
</gene>
<dbReference type="SUPFAM" id="SSF50494">
    <property type="entry name" value="Trypsin-like serine proteases"/>
    <property type="match status" value="1"/>
</dbReference>
<dbReference type="InterPro" id="IPR043504">
    <property type="entry name" value="Peptidase_S1_PA_chymotrypsin"/>
</dbReference>
<feature type="chain" id="PRO_5016181942" description="Serine protease" evidence="2">
    <location>
        <begin position="28"/>
        <end position="509"/>
    </location>
</feature>
<dbReference type="RefSeq" id="WP_111170621.1">
    <property type="nucleotide sequence ID" value="NZ_POUA01000304.1"/>
</dbReference>
<dbReference type="PANTHER" id="PTHR15462">
    <property type="entry name" value="SERINE PROTEASE"/>
    <property type="match status" value="1"/>
</dbReference>
<evidence type="ECO:0000313" key="4">
    <source>
        <dbReference type="Proteomes" id="UP000248544"/>
    </source>
</evidence>
<organism evidence="3 4">
    <name type="scientific">Spongiactinospora gelatinilytica</name>
    <dbReference type="NCBI Taxonomy" id="2666298"/>
    <lineage>
        <taxon>Bacteria</taxon>
        <taxon>Bacillati</taxon>
        <taxon>Actinomycetota</taxon>
        <taxon>Actinomycetes</taxon>
        <taxon>Streptosporangiales</taxon>
        <taxon>Streptosporangiaceae</taxon>
        <taxon>Spongiactinospora</taxon>
    </lineage>
</organism>
<keyword evidence="1 2" id="KW-0732">Signal</keyword>
<sequence>MNTPAKRLALPLAGALVTSGLITAAMATPAPARTAPTAASEKLVTSAPEAYAIAKFWLDANGAALKKAKEYDWDAKEVPNLVTHGQNGLPDDGKAGLVAPTGSKKGATAKIKNINLPRTIGKVFFVNAKGEYRWCSASSVQARHRNMVATAGHCVYDIDGNKDVMDKWVFVPGYYQGKATWGIYVGVTAYTHYDLVNFEDFDGDYAFVSVTNGIGLGSSKEVTFEEYQAWKGDKFVKPVEIDKETYQKCALNLGHCWTSGTNSEDDLVGPDYPGAILDRREVGKQEYDKAGVGKGQGRKLGEPVVEPVTKTEHDAYKGPGTKSVDKYGNHFITHYYVQRWLKPGTAKKYYRDTFHVVLAKDLGRLTDVVGGQGLAWNQLPGQPVYAFGYPGDRHPDGNKAFSGLTPKWCAGRTGKKPIMVNAFKVGEHITLKCSMTGGADGGPLIMKYDNKARTGYINGVISLFHDQDDNKRVDHVSTPYFNGETGAIYNQAQGALPLKVVGPKGELLK</sequence>
<reference evidence="3 4" key="1">
    <citation type="submission" date="2018-01" db="EMBL/GenBank/DDBJ databases">
        <title>Draft genome sequence of Sphaerisporangium sp. 7K107.</title>
        <authorList>
            <person name="Sahin N."/>
            <person name="Saygin H."/>
            <person name="Ay H."/>
        </authorList>
    </citation>
    <scope>NUCLEOTIDE SEQUENCE [LARGE SCALE GENOMIC DNA]</scope>
    <source>
        <strain evidence="3 4">7K107</strain>
    </source>
</reference>
<dbReference type="InterPro" id="IPR050966">
    <property type="entry name" value="Glutamyl_endopeptidase"/>
</dbReference>
<dbReference type="InterPro" id="IPR009003">
    <property type="entry name" value="Peptidase_S1_PA"/>
</dbReference>
<proteinExistence type="predicted"/>
<dbReference type="PANTHER" id="PTHR15462:SF19">
    <property type="entry name" value="PEPTIDASE S1 DOMAIN-CONTAINING PROTEIN"/>
    <property type="match status" value="1"/>
</dbReference>
<dbReference type="Proteomes" id="UP000248544">
    <property type="component" value="Unassembled WGS sequence"/>
</dbReference>
<protein>
    <recommendedName>
        <fullName evidence="5">Serine protease</fullName>
    </recommendedName>
</protein>
<evidence type="ECO:0000313" key="3">
    <source>
        <dbReference type="EMBL" id="PZG32939.1"/>
    </source>
</evidence>
<feature type="signal peptide" evidence="2">
    <location>
        <begin position="1"/>
        <end position="27"/>
    </location>
</feature>
<evidence type="ECO:0000256" key="1">
    <source>
        <dbReference type="ARBA" id="ARBA00022729"/>
    </source>
</evidence>
<comment type="caution">
    <text evidence="3">The sequence shown here is derived from an EMBL/GenBank/DDBJ whole genome shotgun (WGS) entry which is preliminary data.</text>
</comment>